<feature type="chain" id="PRO_5006622147" evidence="1">
    <location>
        <begin position="21"/>
        <end position="217"/>
    </location>
</feature>
<protein>
    <submittedName>
        <fullName evidence="2">Vesicular-fusion ATPase-like protein, putative</fullName>
    </submittedName>
</protein>
<dbReference type="Proteomes" id="UP000051952">
    <property type="component" value="Unassembled WGS sequence"/>
</dbReference>
<evidence type="ECO:0000313" key="3">
    <source>
        <dbReference type="Proteomes" id="UP000051952"/>
    </source>
</evidence>
<dbReference type="AlphaFoldDB" id="A0A0S4JBB9"/>
<keyword evidence="1" id="KW-0732">Signal</keyword>
<organism evidence="2 3">
    <name type="scientific">Bodo saltans</name>
    <name type="common">Flagellated protozoan</name>
    <dbReference type="NCBI Taxonomy" id="75058"/>
    <lineage>
        <taxon>Eukaryota</taxon>
        <taxon>Discoba</taxon>
        <taxon>Euglenozoa</taxon>
        <taxon>Kinetoplastea</taxon>
        <taxon>Metakinetoplastina</taxon>
        <taxon>Eubodonida</taxon>
        <taxon>Bodonidae</taxon>
        <taxon>Bodo</taxon>
    </lineage>
</organism>
<sequence length="217" mass="23381">MSNCCAFLAIVAIAISVVCAARGPTLSPPSGDGNGDIQPIELLHVYGCEGSSNPRRETFGCRPDGSSRLTIRGRQFLAYGNSVMLQESVDTSVGSKRGASSPLKVKFDCEQLRSSTLLPAQLFTCTIPTKEEIMKASGLFGENGEGDVSQKLRGSIWFDVKVSSGFGKVAAVLRRSVNIKFGGLNENEAASSPEGRHRLLWSLRELRNAFLLTVREP</sequence>
<reference evidence="3" key="1">
    <citation type="submission" date="2015-09" db="EMBL/GenBank/DDBJ databases">
        <authorList>
            <consortium name="Pathogen Informatics"/>
        </authorList>
    </citation>
    <scope>NUCLEOTIDE SEQUENCE [LARGE SCALE GENOMIC DNA]</scope>
    <source>
        <strain evidence="3">Lake Konstanz</strain>
    </source>
</reference>
<keyword evidence="3" id="KW-1185">Reference proteome</keyword>
<evidence type="ECO:0000313" key="2">
    <source>
        <dbReference type="EMBL" id="CUG88685.1"/>
    </source>
</evidence>
<accession>A0A0S4JBB9</accession>
<dbReference type="VEuPathDB" id="TriTrypDB:BSAL_16775"/>
<proteinExistence type="predicted"/>
<name>A0A0S4JBB9_BODSA</name>
<evidence type="ECO:0000256" key="1">
    <source>
        <dbReference type="SAM" id="SignalP"/>
    </source>
</evidence>
<gene>
    <name evidence="2" type="ORF">BSAL_16775</name>
</gene>
<dbReference type="EMBL" id="CYKH01001668">
    <property type="protein sequence ID" value="CUG88685.1"/>
    <property type="molecule type" value="Genomic_DNA"/>
</dbReference>
<feature type="signal peptide" evidence="1">
    <location>
        <begin position="1"/>
        <end position="20"/>
    </location>
</feature>